<evidence type="ECO:0000313" key="3">
    <source>
        <dbReference type="Proteomes" id="UP001343724"/>
    </source>
</evidence>
<sequence>MVSRNDSWSEMAQAFAFIGNSLLKPINLTESIGLSEEFWAAFPTFGNASVEKGADILQVYCRESASLDVVDAVIRCAKEQTGLFIYSGSTLFVPPWETLYRGGEREICFGQATVEMKSWLAGLNLKVKEGNHQYEDHIGIELLCLSALCERMAGPGSACVGHVTRFIGEHPGRWLSQLHDAVSLAKPKGYVDGLLWIAEGMLECALAMDEEALANMVSAA</sequence>
<evidence type="ECO:0000256" key="1">
    <source>
        <dbReference type="ARBA" id="ARBA00023186"/>
    </source>
</evidence>
<organism evidence="2 3">
    <name type="scientific">Adlercreutzia shanghongiae</name>
    <dbReference type="NCBI Taxonomy" id="3111773"/>
    <lineage>
        <taxon>Bacteria</taxon>
        <taxon>Bacillati</taxon>
        <taxon>Actinomycetota</taxon>
        <taxon>Coriobacteriia</taxon>
        <taxon>Eggerthellales</taxon>
        <taxon>Eggerthellaceae</taxon>
        <taxon>Adlercreutzia</taxon>
    </lineage>
</organism>
<gene>
    <name evidence="2" type="ORF">VJ920_05530</name>
</gene>
<dbReference type="Gene3D" id="1.10.3480.10">
    <property type="entry name" value="TorD-like"/>
    <property type="match status" value="1"/>
</dbReference>
<name>A0ABU6IY31_9ACTN</name>
<dbReference type="SUPFAM" id="SSF89155">
    <property type="entry name" value="TorD-like"/>
    <property type="match status" value="1"/>
</dbReference>
<dbReference type="InterPro" id="IPR036411">
    <property type="entry name" value="TorD-like_sf"/>
</dbReference>
<dbReference type="InterPro" id="IPR050289">
    <property type="entry name" value="TorD/DmsD_chaperones"/>
</dbReference>
<accession>A0ABU6IY31</accession>
<keyword evidence="3" id="KW-1185">Reference proteome</keyword>
<evidence type="ECO:0000313" key="2">
    <source>
        <dbReference type="EMBL" id="MEC4294761.1"/>
    </source>
</evidence>
<protein>
    <submittedName>
        <fullName evidence="2">Molecular chaperone TorD family protein</fullName>
    </submittedName>
</protein>
<dbReference type="InterPro" id="IPR020945">
    <property type="entry name" value="DMSO/NO3_reduct_chaperone"/>
</dbReference>
<dbReference type="Pfam" id="PF02613">
    <property type="entry name" value="Nitrate_red_del"/>
    <property type="match status" value="1"/>
</dbReference>
<reference evidence="2 3" key="1">
    <citation type="submission" date="2024-01" db="EMBL/GenBank/DDBJ databases">
        <title>novel species in genus Adlercreutzia.</title>
        <authorList>
            <person name="Liu X."/>
        </authorList>
    </citation>
    <scope>NUCLEOTIDE SEQUENCE [LARGE SCALE GENOMIC DNA]</scope>
    <source>
        <strain evidence="2 3">R22</strain>
    </source>
</reference>
<proteinExistence type="predicted"/>
<dbReference type="PANTHER" id="PTHR34227:SF1">
    <property type="entry name" value="DIMETHYL SULFOXIDE REDUCTASE CHAPERONE-RELATED"/>
    <property type="match status" value="1"/>
</dbReference>
<dbReference type="EMBL" id="JAYMFH010000005">
    <property type="protein sequence ID" value="MEC4294761.1"/>
    <property type="molecule type" value="Genomic_DNA"/>
</dbReference>
<comment type="caution">
    <text evidence="2">The sequence shown here is derived from an EMBL/GenBank/DDBJ whole genome shotgun (WGS) entry which is preliminary data.</text>
</comment>
<keyword evidence="1" id="KW-0143">Chaperone</keyword>
<dbReference type="Proteomes" id="UP001343724">
    <property type="component" value="Unassembled WGS sequence"/>
</dbReference>
<dbReference type="PANTHER" id="PTHR34227">
    <property type="entry name" value="CHAPERONE PROTEIN YCDY"/>
    <property type="match status" value="1"/>
</dbReference>
<dbReference type="RefSeq" id="WP_326454570.1">
    <property type="nucleotide sequence ID" value="NZ_JAYMFH010000005.1"/>
</dbReference>